<feature type="transmembrane region" description="Helical" evidence="6">
    <location>
        <begin position="383"/>
        <end position="403"/>
    </location>
</feature>
<gene>
    <name evidence="8" type="ORF">G4D63_05425</name>
</gene>
<reference evidence="8 9" key="1">
    <citation type="submission" date="2020-02" db="EMBL/GenBank/DDBJ databases">
        <title>Bacillus aquiflavi sp. nov., isolated from yellow water of strong flavor Chinese baijiu in Yibin region of China.</title>
        <authorList>
            <person name="Xie J."/>
        </authorList>
    </citation>
    <scope>NUCLEOTIDE SEQUENCE [LARGE SCALE GENOMIC DNA]</scope>
    <source>
        <strain evidence="8 9">SA4</strain>
    </source>
</reference>
<comment type="caution">
    <text evidence="8">The sequence shown here is derived from an EMBL/GenBank/DDBJ whole genome shotgun (WGS) entry which is preliminary data.</text>
</comment>
<dbReference type="InterPro" id="IPR020846">
    <property type="entry name" value="MFS_dom"/>
</dbReference>
<dbReference type="PANTHER" id="PTHR23526:SF2">
    <property type="entry name" value="MAJOR FACILITATOR SUPERFAMILY (MFS) PROFILE DOMAIN-CONTAINING PROTEIN"/>
    <property type="match status" value="1"/>
</dbReference>
<evidence type="ECO:0000313" key="8">
    <source>
        <dbReference type="EMBL" id="NEY71178.1"/>
    </source>
</evidence>
<evidence type="ECO:0000256" key="1">
    <source>
        <dbReference type="ARBA" id="ARBA00004651"/>
    </source>
</evidence>
<feature type="transmembrane region" description="Helical" evidence="6">
    <location>
        <begin position="148"/>
        <end position="169"/>
    </location>
</feature>
<evidence type="ECO:0000259" key="7">
    <source>
        <dbReference type="PROSITE" id="PS50850"/>
    </source>
</evidence>
<dbReference type="Pfam" id="PF07690">
    <property type="entry name" value="MFS_1"/>
    <property type="match status" value="1"/>
</dbReference>
<evidence type="ECO:0000256" key="4">
    <source>
        <dbReference type="ARBA" id="ARBA00022989"/>
    </source>
</evidence>
<evidence type="ECO:0000256" key="2">
    <source>
        <dbReference type="ARBA" id="ARBA00022448"/>
    </source>
</evidence>
<dbReference type="InterPro" id="IPR052528">
    <property type="entry name" value="Sugar_transport-like"/>
</dbReference>
<evidence type="ECO:0000256" key="6">
    <source>
        <dbReference type="SAM" id="Phobius"/>
    </source>
</evidence>
<dbReference type="EMBL" id="JAAIWM010000002">
    <property type="protein sequence ID" value="NEY71178.1"/>
    <property type="molecule type" value="Genomic_DNA"/>
</dbReference>
<keyword evidence="2" id="KW-0813">Transport</keyword>
<sequence>MKYSMDIIKRNERLSIWNGAASIISQSFMMGFIPLFAIQVLGASNFQVGLISSMPSFMTMLAMIPGAIWINRLELKKAFTGYSIFAARFGLFLISLIPFIPYTNQAWILVVFIGLLNFPNALATLSWQSFIGDLIPDERRGKFFSERSQILTIVGMITTFITGALLNIFDKTDPSPYQWIFLIGFLFGIVEVYYLLRHIEVKKVEKKQSGISWKMVSGIFKHKPYLSFLICAIIFNFGWQMAWPLFNIYQINDAHATAFWISVFTVANQISQILSYKWWGRFSDRYGNTMMLFVASVGIGTAPFLTILSTNLYYLTLVNLWTGAFVAGTVMLLFNQLLRVSPEENRTTFLANYNFLIALMGCIAPQVGVWLLELYGIQSAMTFSSVIRWLGAFSFLIVVYIEFNSKRKQKALKKPSVSV</sequence>
<dbReference type="GO" id="GO:0005886">
    <property type="term" value="C:plasma membrane"/>
    <property type="evidence" value="ECO:0007669"/>
    <property type="project" value="UniProtKB-SubCell"/>
</dbReference>
<evidence type="ECO:0000256" key="3">
    <source>
        <dbReference type="ARBA" id="ARBA00022692"/>
    </source>
</evidence>
<dbReference type="RefSeq" id="WP_163178558.1">
    <property type="nucleotide sequence ID" value="NZ_JAAIWM010000002.1"/>
</dbReference>
<dbReference type="Gene3D" id="1.20.1250.20">
    <property type="entry name" value="MFS general substrate transporter like domains"/>
    <property type="match status" value="2"/>
</dbReference>
<keyword evidence="5 6" id="KW-0472">Membrane</keyword>
<protein>
    <submittedName>
        <fullName evidence="8">MFS transporter</fullName>
    </submittedName>
</protein>
<accession>A0A6M0Q7X9</accession>
<feature type="transmembrane region" description="Helical" evidence="6">
    <location>
        <begin position="225"/>
        <end position="246"/>
    </location>
</feature>
<dbReference type="GO" id="GO:0022857">
    <property type="term" value="F:transmembrane transporter activity"/>
    <property type="evidence" value="ECO:0007669"/>
    <property type="project" value="InterPro"/>
</dbReference>
<name>A0A6M0Q7X9_9BACI</name>
<feature type="transmembrane region" description="Helical" evidence="6">
    <location>
        <begin position="291"/>
        <end position="314"/>
    </location>
</feature>
<organism evidence="8 9">
    <name type="scientific">Bacillus mesophilus</name>
    <dbReference type="NCBI Taxonomy" id="1808955"/>
    <lineage>
        <taxon>Bacteria</taxon>
        <taxon>Bacillati</taxon>
        <taxon>Bacillota</taxon>
        <taxon>Bacilli</taxon>
        <taxon>Bacillales</taxon>
        <taxon>Bacillaceae</taxon>
        <taxon>Bacillus</taxon>
    </lineage>
</organism>
<dbReference type="InterPro" id="IPR011701">
    <property type="entry name" value="MFS"/>
</dbReference>
<feature type="transmembrane region" description="Helical" evidence="6">
    <location>
        <begin position="258"/>
        <end position="279"/>
    </location>
</feature>
<comment type="subcellular location">
    <subcellularLocation>
        <location evidence="1">Cell membrane</location>
        <topology evidence="1">Multi-pass membrane protein</topology>
    </subcellularLocation>
</comment>
<dbReference type="Proteomes" id="UP000481043">
    <property type="component" value="Unassembled WGS sequence"/>
</dbReference>
<dbReference type="SUPFAM" id="SSF103473">
    <property type="entry name" value="MFS general substrate transporter"/>
    <property type="match status" value="1"/>
</dbReference>
<feature type="domain" description="Major facilitator superfamily (MFS) profile" evidence="7">
    <location>
        <begin position="186"/>
        <end position="419"/>
    </location>
</feature>
<dbReference type="InterPro" id="IPR036259">
    <property type="entry name" value="MFS_trans_sf"/>
</dbReference>
<evidence type="ECO:0000256" key="5">
    <source>
        <dbReference type="ARBA" id="ARBA00023136"/>
    </source>
</evidence>
<dbReference type="AlphaFoldDB" id="A0A6M0Q7X9"/>
<dbReference type="PROSITE" id="PS50850">
    <property type="entry name" value="MFS"/>
    <property type="match status" value="1"/>
</dbReference>
<feature type="transmembrane region" description="Helical" evidence="6">
    <location>
        <begin position="350"/>
        <end position="371"/>
    </location>
</feature>
<keyword evidence="9" id="KW-1185">Reference proteome</keyword>
<evidence type="ECO:0000313" key="9">
    <source>
        <dbReference type="Proteomes" id="UP000481043"/>
    </source>
</evidence>
<dbReference type="PANTHER" id="PTHR23526">
    <property type="entry name" value="INTEGRAL MEMBRANE TRANSPORT PROTEIN-RELATED"/>
    <property type="match status" value="1"/>
</dbReference>
<feature type="transmembrane region" description="Helical" evidence="6">
    <location>
        <begin position="320"/>
        <end position="338"/>
    </location>
</feature>
<keyword evidence="4 6" id="KW-1133">Transmembrane helix</keyword>
<proteinExistence type="predicted"/>
<feature type="transmembrane region" description="Helical" evidence="6">
    <location>
        <begin position="20"/>
        <end position="42"/>
    </location>
</feature>
<feature type="transmembrane region" description="Helical" evidence="6">
    <location>
        <begin position="106"/>
        <end position="127"/>
    </location>
</feature>
<feature type="transmembrane region" description="Helical" evidence="6">
    <location>
        <begin position="48"/>
        <end position="70"/>
    </location>
</feature>
<feature type="transmembrane region" description="Helical" evidence="6">
    <location>
        <begin position="175"/>
        <end position="196"/>
    </location>
</feature>
<feature type="transmembrane region" description="Helical" evidence="6">
    <location>
        <begin position="82"/>
        <end position="100"/>
    </location>
</feature>
<keyword evidence="3 6" id="KW-0812">Transmembrane</keyword>